<keyword evidence="2" id="KW-1185">Reference proteome</keyword>
<proteinExistence type="predicted"/>
<dbReference type="InterPro" id="IPR017850">
    <property type="entry name" value="Alkaline_phosphatase_core_sf"/>
</dbReference>
<dbReference type="Gene3D" id="3.40.720.10">
    <property type="entry name" value="Alkaline Phosphatase, subunit A"/>
    <property type="match status" value="1"/>
</dbReference>
<dbReference type="EMBL" id="JBBPBK010000008">
    <property type="protein sequence ID" value="KAK9279843.1"/>
    <property type="molecule type" value="Genomic_DNA"/>
</dbReference>
<gene>
    <name evidence="1" type="ORF">L1049_013525</name>
</gene>
<organism evidence="1 2">
    <name type="scientific">Liquidambar formosana</name>
    <name type="common">Formosan gum</name>
    <dbReference type="NCBI Taxonomy" id="63359"/>
    <lineage>
        <taxon>Eukaryota</taxon>
        <taxon>Viridiplantae</taxon>
        <taxon>Streptophyta</taxon>
        <taxon>Embryophyta</taxon>
        <taxon>Tracheophyta</taxon>
        <taxon>Spermatophyta</taxon>
        <taxon>Magnoliopsida</taxon>
        <taxon>eudicotyledons</taxon>
        <taxon>Gunneridae</taxon>
        <taxon>Pentapetalae</taxon>
        <taxon>Saxifragales</taxon>
        <taxon>Altingiaceae</taxon>
        <taxon>Liquidambar</taxon>
    </lineage>
</organism>
<reference evidence="1 2" key="1">
    <citation type="journal article" date="2024" name="Plant J.">
        <title>Genome sequences and population genomics reveal climatic adaptation and genomic divergence between two closely related sweetgum species.</title>
        <authorList>
            <person name="Xu W.Q."/>
            <person name="Ren C.Q."/>
            <person name="Zhang X.Y."/>
            <person name="Comes H.P."/>
            <person name="Liu X.H."/>
            <person name="Li Y.G."/>
            <person name="Kettle C.J."/>
            <person name="Jalonen R."/>
            <person name="Gaisberger H."/>
            <person name="Ma Y.Z."/>
            <person name="Qiu Y.X."/>
        </authorList>
    </citation>
    <scope>NUCLEOTIDE SEQUENCE [LARGE SCALE GENOMIC DNA]</scope>
    <source>
        <strain evidence="1">Hangzhou</strain>
    </source>
</reference>
<dbReference type="Proteomes" id="UP001415857">
    <property type="component" value="Unassembled WGS sequence"/>
</dbReference>
<name>A0AAP0RLK7_LIQFO</name>
<sequence>METTASNQFHLHCASLEDFVDAVGGESVILETSLGPFPLPTVKAGEDLAEDIGMEEERNSKWPQAFSGDSICEFNEIAAARGCLGRFPGGEMMGIIKTFLKQKP</sequence>
<evidence type="ECO:0000313" key="2">
    <source>
        <dbReference type="Proteomes" id="UP001415857"/>
    </source>
</evidence>
<accession>A0AAP0RLK7</accession>
<comment type="caution">
    <text evidence="1">The sequence shown here is derived from an EMBL/GenBank/DDBJ whole genome shotgun (WGS) entry which is preliminary data.</text>
</comment>
<evidence type="ECO:0000313" key="1">
    <source>
        <dbReference type="EMBL" id="KAK9279843.1"/>
    </source>
</evidence>
<dbReference type="AlphaFoldDB" id="A0AAP0RLK7"/>
<protein>
    <submittedName>
        <fullName evidence="1">Uncharacterized protein</fullName>
    </submittedName>
</protein>